<keyword evidence="5" id="KW-0560">Oxidoreductase</keyword>
<evidence type="ECO:0000256" key="6">
    <source>
        <dbReference type="RuleBase" id="RU003968"/>
    </source>
</evidence>
<comment type="caution">
    <text evidence="10">The sequence shown here is derived from an EMBL/GenBank/DDBJ whole genome shotgun (WGS) entry which is preliminary data.</text>
</comment>
<dbReference type="InterPro" id="IPR027424">
    <property type="entry name" value="Glucose_Oxidase_domain_2"/>
</dbReference>
<dbReference type="Proteomes" id="UP000716446">
    <property type="component" value="Unassembled WGS sequence"/>
</dbReference>
<reference evidence="10" key="1">
    <citation type="submission" date="2020-06" db="EMBL/GenBank/DDBJ databases">
        <authorList>
            <person name="Onetto C."/>
        </authorList>
    </citation>
    <scope>NUCLEOTIDE SEQUENCE</scope>
</reference>
<sequence length="313" mass="34021">MLGLATLALASTAFAIPNTLPKSTPRYQYVIVGGGTSGLVLANRLSEDPTVSVAIIEAGDQVFNNTNVTSASGYGKAFGTQIDWAYESEAQVYVGNKTQILRAGKALGGTSTINGMTYMRAESSQIDSWKKVGNNVSWDSLLPYYKKSEYFEYPTEAQLSMGASYLPGYHGTEGPLSVSWPTEMVGNNFSATLNATFKAMDLPWNGEANSGYMRGYNVFPKTFDRSLDLREDAARAYYYPFANRPNLDVYLNSFAQHMTWSNDNSSVPFANGVIFTDKSGTERSLLATKEVILSAGSLRSPLLLELSGVGNPK</sequence>
<keyword evidence="3 6" id="KW-0285">Flavoprotein</keyword>
<organism evidence="10 11">
    <name type="scientific">Aureobasidium vineae</name>
    <dbReference type="NCBI Taxonomy" id="2773715"/>
    <lineage>
        <taxon>Eukaryota</taxon>
        <taxon>Fungi</taxon>
        <taxon>Dikarya</taxon>
        <taxon>Ascomycota</taxon>
        <taxon>Pezizomycotina</taxon>
        <taxon>Dothideomycetes</taxon>
        <taxon>Dothideomycetidae</taxon>
        <taxon>Dothideales</taxon>
        <taxon>Saccotheciaceae</taxon>
        <taxon>Aureobasidium</taxon>
    </lineage>
</organism>
<feature type="domain" description="Glucose-methanol-choline oxidoreductase N-terminal" evidence="8">
    <location>
        <begin position="104"/>
        <end position="127"/>
    </location>
</feature>
<gene>
    <name evidence="10" type="ORF">AWRI4619_LOCUS311</name>
</gene>
<evidence type="ECO:0000313" key="11">
    <source>
        <dbReference type="Proteomes" id="UP000716446"/>
    </source>
</evidence>
<name>A0A9N8P4C4_9PEZI</name>
<evidence type="ECO:0000256" key="4">
    <source>
        <dbReference type="ARBA" id="ARBA00022827"/>
    </source>
</evidence>
<dbReference type="PROSITE" id="PS00624">
    <property type="entry name" value="GMC_OXRED_2"/>
    <property type="match status" value="1"/>
</dbReference>
<feature type="chain" id="PRO_5040219088" description="Glucose-methanol-choline oxidoreductase N-terminal domain-containing protein" evidence="7">
    <location>
        <begin position="16"/>
        <end position="313"/>
    </location>
</feature>
<evidence type="ECO:0000259" key="9">
    <source>
        <dbReference type="PROSITE" id="PS00624"/>
    </source>
</evidence>
<dbReference type="PANTHER" id="PTHR11552">
    <property type="entry name" value="GLUCOSE-METHANOL-CHOLINE GMC OXIDOREDUCTASE"/>
    <property type="match status" value="1"/>
</dbReference>
<dbReference type="InterPro" id="IPR036188">
    <property type="entry name" value="FAD/NAD-bd_sf"/>
</dbReference>
<dbReference type="Gene3D" id="3.50.50.60">
    <property type="entry name" value="FAD/NAD(P)-binding domain"/>
    <property type="match status" value="1"/>
</dbReference>
<evidence type="ECO:0000256" key="1">
    <source>
        <dbReference type="ARBA" id="ARBA00001974"/>
    </source>
</evidence>
<comment type="similarity">
    <text evidence="2 6">Belongs to the GMC oxidoreductase family.</text>
</comment>
<evidence type="ECO:0000259" key="8">
    <source>
        <dbReference type="PROSITE" id="PS00623"/>
    </source>
</evidence>
<dbReference type="InterPro" id="IPR012132">
    <property type="entry name" value="GMC_OxRdtase"/>
</dbReference>
<dbReference type="Gene3D" id="4.10.450.10">
    <property type="entry name" value="Glucose Oxidase, domain 2"/>
    <property type="match status" value="1"/>
</dbReference>
<dbReference type="InterPro" id="IPR000172">
    <property type="entry name" value="GMC_OxRdtase_N"/>
</dbReference>
<evidence type="ECO:0000256" key="3">
    <source>
        <dbReference type="ARBA" id="ARBA00022630"/>
    </source>
</evidence>
<keyword evidence="11" id="KW-1185">Reference proteome</keyword>
<accession>A0A9N8P4C4</accession>
<dbReference type="PROSITE" id="PS00623">
    <property type="entry name" value="GMC_OXRED_1"/>
    <property type="match status" value="1"/>
</dbReference>
<dbReference type="Gene3D" id="3.30.560.10">
    <property type="entry name" value="Glucose Oxidase, domain 3"/>
    <property type="match status" value="1"/>
</dbReference>
<keyword evidence="4 6" id="KW-0274">FAD</keyword>
<keyword evidence="7" id="KW-0732">Signal</keyword>
<evidence type="ECO:0000256" key="2">
    <source>
        <dbReference type="ARBA" id="ARBA00010790"/>
    </source>
</evidence>
<dbReference type="GO" id="GO:0050660">
    <property type="term" value="F:flavin adenine dinucleotide binding"/>
    <property type="evidence" value="ECO:0007669"/>
    <property type="project" value="InterPro"/>
</dbReference>
<dbReference type="SUPFAM" id="SSF51905">
    <property type="entry name" value="FAD/NAD(P)-binding domain"/>
    <property type="match status" value="1"/>
</dbReference>
<proteinExistence type="inferred from homology"/>
<evidence type="ECO:0000256" key="7">
    <source>
        <dbReference type="SAM" id="SignalP"/>
    </source>
</evidence>
<feature type="domain" description="Glucose-methanol-choline oxidoreductase N-terminal" evidence="9">
    <location>
        <begin position="296"/>
        <end position="310"/>
    </location>
</feature>
<dbReference type="Pfam" id="PF00732">
    <property type="entry name" value="GMC_oxred_N"/>
    <property type="match status" value="1"/>
</dbReference>
<comment type="cofactor">
    <cofactor evidence="1">
        <name>FAD</name>
        <dbReference type="ChEBI" id="CHEBI:57692"/>
    </cofactor>
</comment>
<dbReference type="AlphaFoldDB" id="A0A9N8P4C4"/>
<dbReference type="PANTHER" id="PTHR11552:SF201">
    <property type="entry name" value="GLUCOSE-METHANOL-CHOLINE OXIDOREDUCTASE N-TERMINAL DOMAIN-CONTAINING PROTEIN"/>
    <property type="match status" value="1"/>
</dbReference>
<protein>
    <recommendedName>
        <fullName evidence="8 9">Glucose-methanol-choline oxidoreductase N-terminal domain-containing protein</fullName>
    </recommendedName>
</protein>
<dbReference type="EMBL" id="CAIJEN010000001">
    <property type="protein sequence ID" value="CAD0081744.1"/>
    <property type="molecule type" value="Genomic_DNA"/>
</dbReference>
<evidence type="ECO:0000256" key="5">
    <source>
        <dbReference type="ARBA" id="ARBA00023002"/>
    </source>
</evidence>
<dbReference type="GO" id="GO:0016614">
    <property type="term" value="F:oxidoreductase activity, acting on CH-OH group of donors"/>
    <property type="evidence" value="ECO:0007669"/>
    <property type="project" value="InterPro"/>
</dbReference>
<evidence type="ECO:0000313" key="10">
    <source>
        <dbReference type="EMBL" id="CAD0081744.1"/>
    </source>
</evidence>
<feature type="signal peptide" evidence="7">
    <location>
        <begin position="1"/>
        <end position="15"/>
    </location>
</feature>